<keyword evidence="9" id="KW-1185">Reference proteome</keyword>
<dbReference type="InterPro" id="IPR024639">
    <property type="entry name" value="DNA_pol_e_bsu_N"/>
</dbReference>
<evidence type="ECO:0000259" key="8">
    <source>
        <dbReference type="Pfam" id="PF12213"/>
    </source>
</evidence>
<sequence>MASKLKSSVVSAFKMHGYCLRSDASKYLVDILLPVSEVSREDWIDRILEAVEKQSLTSSVVDKGIVQAAVHECKTEGEDNSEEVMTIIDAFSVPKFTYLPDRKKFLPNLSCNKMAPNLHSTAKDKADIFRDRYQILHQRTCRHDLFTPLMLGATAEESARKFQLKPIEYLLGCTAKIGEVIVLGMLTQVKEGKLYLEDPTGAVQLDLSTTSFHQGLFTENSFVLAEGWYEDSIFHVNALGFPPAEPARTTRAYFGDVNFFGGPSKTSVKASARLKLMEEQNNGAMFVFLSDVWLDQAKVMEKLNVLFKGYSPIPPTAFILCGNFCSEPYGPSYTKTLKKSFAQLADMLLQFPELLESSKFVFVPGPLDPGPGKILPRPRLPAAITGEFERRVPQATFTSNPCRVQYCTQEIVVFRENAVAKTCRNCVRLPSAAGVAQHFVRTIIAQGHLCPLPLHLSPVYWSHDAALRLYPLPDVVVCADAYDPYSETLSDCLVFNPGSFPKSGFSFKVYMPATKAVEVSRVRDMPTDTADSIDAMQGAGDSAVW</sequence>
<dbReference type="Pfam" id="PF04042">
    <property type="entry name" value="DNA_pol_E_B"/>
    <property type="match status" value="1"/>
</dbReference>
<proteinExistence type="inferred from homology"/>
<dbReference type="InterPro" id="IPR016266">
    <property type="entry name" value="POLE2"/>
</dbReference>
<accession>A0ABM1EI73</accession>
<evidence type="ECO:0000313" key="10">
    <source>
        <dbReference type="RefSeq" id="XP_014671894.1"/>
    </source>
</evidence>
<protein>
    <recommendedName>
        <fullName evidence="6">DNA polymerase epsilon subunit</fullName>
    </recommendedName>
    <alternativeName>
        <fullName evidence="6">DNA polymerase II subunit 2</fullName>
    </alternativeName>
</protein>
<dbReference type="Pfam" id="PF12213">
    <property type="entry name" value="Dpoe2NT"/>
    <property type="match status" value="1"/>
</dbReference>
<dbReference type="Gene3D" id="3.60.21.50">
    <property type="match status" value="1"/>
</dbReference>
<evidence type="ECO:0000256" key="2">
    <source>
        <dbReference type="ARBA" id="ARBA00009560"/>
    </source>
</evidence>
<dbReference type="Proteomes" id="UP000695022">
    <property type="component" value="Unplaced"/>
</dbReference>
<comment type="subcellular location">
    <subcellularLocation>
        <location evidence="1 6">Nucleus</location>
    </subcellularLocation>
</comment>
<evidence type="ECO:0000256" key="5">
    <source>
        <dbReference type="ARBA" id="ARBA00023242"/>
    </source>
</evidence>
<dbReference type="InterPro" id="IPR007185">
    <property type="entry name" value="DNA_pol_a/d/e_bsu"/>
</dbReference>
<gene>
    <name evidence="10" type="primary">LOC106812514</name>
</gene>
<keyword evidence="4 6" id="KW-0238">DNA-binding</keyword>
<evidence type="ECO:0000256" key="6">
    <source>
        <dbReference type="PIRNR" id="PIRNR000799"/>
    </source>
</evidence>
<comment type="similarity">
    <text evidence="2 6">Belongs to the DNA polymerase epsilon subunit B family.</text>
</comment>
<evidence type="ECO:0000256" key="3">
    <source>
        <dbReference type="ARBA" id="ARBA00022705"/>
    </source>
</evidence>
<organism evidence="9 10">
    <name type="scientific">Priapulus caudatus</name>
    <name type="common">Priapulid worm</name>
    <dbReference type="NCBI Taxonomy" id="37621"/>
    <lineage>
        <taxon>Eukaryota</taxon>
        <taxon>Metazoa</taxon>
        <taxon>Ecdysozoa</taxon>
        <taxon>Scalidophora</taxon>
        <taxon>Priapulida</taxon>
        <taxon>Priapulimorpha</taxon>
        <taxon>Priapulimorphida</taxon>
        <taxon>Priapulidae</taxon>
        <taxon>Priapulus</taxon>
    </lineage>
</organism>
<feature type="domain" description="DNA polymerase epsilon subunit B N-terminal" evidence="8">
    <location>
        <begin position="2"/>
        <end position="73"/>
    </location>
</feature>
<dbReference type="Gene3D" id="1.10.8.60">
    <property type="match status" value="1"/>
</dbReference>
<evidence type="ECO:0000313" key="9">
    <source>
        <dbReference type="Proteomes" id="UP000695022"/>
    </source>
</evidence>
<dbReference type="PANTHER" id="PTHR12708:SF0">
    <property type="entry name" value="DNA POLYMERASE EPSILON SUBUNIT 2"/>
    <property type="match status" value="1"/>
</dbReference>
<evidence type="ECO:0000256" key="1">
    <source>
        <dbReference type="ARBA" id="ARBA00004123"/>
    </source>
</evidence>
<dbReference type="InterPro" id="IPR029052">
    <property type="entry name" value="Metallo-depent_PP-like"/>
</dbReference>
<comment type="function">
    <text evidence="6">Participates in DNA repair and in chromosomal DNA replication.</text>
</comment>
<dbReference type="PIRSF" id="PIRSF000799">
    <property type="entry name" value="DNA_pol_eps_2"/>
    <property type="match status" value="1"/>
</dbReference>
<feature type="domain" description="DNA polymerase alpha/delta/epsilon subunit B" evidence="7">
    <location>
        <begin position="286"/>
        <end position="483"/>
    </location>
</feature>
<evidence type="ECO:0000256" key="4">
    <source>
        <dbReference type="ARBA" id="ARBA00023125"/>
    </source>
</evidence>
<keyword evidence="3 6" id="KW-0235">DNA replication</keyword>
<dbReference type="GeneID" id="106812514"/>
<dbReference type="SUPFAM" id="SSF56300">
    <property type="entry name" value="Metallo-dependent phosphatases"/>
    <property type="match status" value="1"/>
</dbReference>
<name>A0ABM1EI73_PRICU</name>
<dbReference type="RefSeq" id="XP_014671894.1">
    <property type="nucleotide sequence ID" value="XM_014816408.1"/>
</dbReference>
<evidence type="ECO:0000259" key="7">
    <source>
        <dbReference type="Pfam" id="PF04042"/>
    </source>
</evidence>
<keyword evidence="5 6" id="KW-0539">Nucleus</keyword>
<dbReference type="PANTHER" id="PTHR12708">
    <property type="entry name" value="DNA POLYMERASE EPSILON SUBUNIT B"/>
    <property type="match status" value="1"/>
</dbReference>
<reference evidence="10" key="1">
    <citation type="submission" date="2025-08" db="UniProtKB">
        <authorList>
            <consortium name="RefSeq"/>
        </authorList>
    </citation>
    <scope>IDENTIFICATION</scope>
</reference>